<evidence type="ECO:0000256" key="2">
    <source>
        <dbReference type="ARBA" id="ARBA00022679"/>
    </source>
</evidence>
<dbReference type="AlphaFoldDB" id="Q64BT6"/>
<keyword evidence="3 6" id="KW-0812">Transmembrane</keyword>
<dbReference type="InterPro" id="IPR000537">
    <property type="entry name" value="UbiA_prenyltransferase"/>
</dbReference>
<keyword evidence="2 7" id="KW-0808">Transferase</keyword>
<dbReference type="GO" id="GO:0009234">
    <property type="term" value="P:menaquinone biosynthetic process"/>
    <property type="evidence" value="ECO:0007669"/>
    <property type="project" value="TreeGrafter"/>
</dbReference>
<dbReference type="EMBL" id="AY714843">
    <property type="protein sequence ID" value="AAU83141.1"/>
    <property type="molecule type" value="Genomic_DNA"/>
</dbReference>
<feature type="transmembrane region" description="Helical" evidence="6">
    <location>
        <begin position="20"/>
        <end position="37"/>
    </location>
</feature>
<feature type="transmembrane region" description="Helical" evidence="6">
    <location>
        <begin position="261"/>
        <end position="283"/>
    </location>
</feature>
<evidence type="ECO:0000256" key="4">
    <source>
        <dbReference type="ARBA" id="ARBA00022989"/>
    </source>
</evidence>
<comment type="subcellular location">
    <subcellularLocation>
        <location evidence="1">Cell membrane</location>
        <topology evidence="1">Multi-pass membrane protein</topology>
    </subcellularLocation>
</comment>
<evidence type="ECO:0000256" key="6">
    <source>
        <dbReference type="SAM" id="Phobius"/>
    </source>
</evidence>
<name>Q64BT6_UNCAG</name>
<evidence type="ECO:0000256" key="3">
    <source>
        <dbReference type="ARBA" id="ARBA00022692"/>
    </source>
</evidence>
<feature type="transmembrane region" description="Helical" evidence="6">
    <location>
        <begin position="303"/>
        <end position="328"/>
    </location>
</feature>
<protein>
    <submittedName>
        <fullName evidence="7">14-dihydroxy-2-naphthoate octaprenyltransferase</fullName>
        <ecNumber evidence="7">2.5.1.74</ecNumber>
    </submittedName>
</protein>
<accession>Q64BT6</accession>
<organism evidence="7">
    <name type="scientific">Uncultured archaeon GZfos26G2</name>
    <dbReference type="NCBI Taxonomy" id="3386331"/>
    <lineage>
        <taxon>Archaea</taxon>
        <taxon>Methanobacteriati</taxon>
        <taxon>Methanobacteriota</taxon>
        <taxon>Stenosarchaea group</taxon>
        <taxon>Methanomicrobia</taxon>
        <taxon>Candidatus Methanophagales</taxon>
        <taxon>Candidatus Methanophagaceae</taxon>
        <taxon>Candidatus Methanophaga</taxon>
    </lineage>
</organism>
<dbReference type="Pfam" id="PF01040">
    <property type="entry name" value="UbiA"/>
    <property type="match status" value="1"/>
</dbReference>
<keyword evidence="5 6" id="KW-0472">Membrane</keyword>
<feature type="transmembrane region" description="Helical" evidence="6">
    <location>
        <begin position="43"/>
        <end position="66"/>
    </location>
</feature>
<dbReference type="GO" id="GO:0042371">
    <property type="term" value="P:vitamin K biosynthetic process"/>
    <property type="evidence" value="ECO:0007669"/>
    <property type="project" value="TreeGrafter"/>
</dbReference>
<dbReference type="GO" id="GO:0046428">
    <property type="term" value="F:1,4-dihydroxy-2-naphthoate polyprenyltransferase activity"/>
    <property type="evidence" value="ECO:0007669"/>
    <property type="project" value="UniProtKB-EC"/>
</dbReference>
<keyword evidence="4 6" id="KW-1133">Transmembrane helix</keyword>
<dbReference type="GO" id="GO:0005886">
    <property type="term" value="C:plasma membrane"/>
    <property type="evidence" value="ECO:0007669"/>
    <property type="project" value="UniProtKB-SubCell"/>
</dbReference>
<evidence type="ECO:0000256" key="1">
    <source>
        <dbReference type="ARBA" id="ARBA00004651"/>
    </source>
</evidence>
<dbReference type="InterPro" id="IPR026046">
    <property type="entry name" value="UBIAD1"/>
</dbReference>
<evidence type="ECO:0000313" key="7">
    <source>
        <dbReference type="EMBL" id="AAU83141.1"/>
    </source>
</evidence>
<sequence>MSQTRDIISGWIELSGLPKFVTTMLPFLLGAVVAWAYGCPIDWVVLVLSLLAVFLITDSCFVLNACSVYADLKRNGVDFCPVDGTSTLHSTAVSGRFNALAKEHITVKQAAIGSYLCILAALPIGVLLQFYFNTGVLTLPLGLIGIFIAYAYSRGPQFSYRGLGEIALTLGVGWWTVFSGYYLQAHQVSWLPIVVALPWGIDVFKLKLTREIPDFDTDQVINRRNLTIRMGKVTAVSLYLPLTVASWLAFIPIVFLDVPYIGFVLLALPMFFTAKSLILIQTFKKSLTKNSNRWKAEVGMQAIIKNAFTGMILIPVALIGIFVLKMVISV</sequence>
<dbReference type="CDD" id="cd13962">
    <property type="entry name" value="PT_UbiA_UBIAD1"/>
    <property type="match status" value="1"/>
</dbReference>
<reference evidence="7" key="1">
    <citation type="journal article" date="2004" name="Science">
        <title>Reverse methanogenesis: testing the hypothesis with environmental genomics.</title>
        <authorList>
            <person name="Hallam S.J."/>
            <person name="Putnam N."/>
            <person name="Preston C.M."/>
            <person name="Detter J.C."/>
            <person name="Rokhsar D."/>
            <person name="Richardson P.M."/>
            <person name="DeLong E.F."/>
        </authorList>
    </citation>
    <scope>NUCLEOTIDE SEQUENCE</scope>
</reference>
<feature type="transmembrane region" description="Helical" evidence="6">
    <location>
        <begin position="233"/>
        <end position="255"/>
    </location>
</feature>
<dbReference type="PANTHER" id="PTHR13929">
    <property type="entry name" value="1,4-DIHYDROXY-2-NAPHTHOATE OCTAPRENYLTRANSFERASE"/>
    <property type="match status" value="1"/>
</dbReference>
<feature type="transmembrane region" description="Helical" evidence="6">
    <location>
        <begin position="137"/>
        <end position="153"/>
    </location>
</feature>
<dbReference type="PANTHER" id="PTHR13929:SF0">
    <property type="entry name" value="UBIA PRENYLTRANSFERASE DOMAIN-CONTAINING PROTEIN 1"/>
    <property type="match status" value="1"/>
</dbReference>
<evidence type="ECO:0000256" key="5">
    <source>
        <dbReference type="ARBA" id="ARBA00023136"/>
    </source>
</evidence>
<gene>
    <name evidence="7" type="primary">menA</name>
    <name evidence="7" type="ORF">GZ26G2_10</name>
</gene>
<dbReference type="EC" id="2.5.1.74" evidence="7"/>
<proteinExistence type="predicted"/>
<feature type="transmembrane region" description="Helical" evidence="6">
    <location>
        <begin position="112"/>
        <end position="131"/>
    </location>
</feature>
<dbReference type="PIRSF" id="PIRSF005355">
    <property type="entry name" value="UBIAD1"/>
    <property type="match status" value="1"/>
</dbReference>